<comment type="caution">
    <text evidence="2">The sequence shown here is derived from an EMBL/GenBank/DDBJ whole genome shotgun (WGS) entry which is preliminary data.</text>
</comment>
<name>A0ABQ5R0Q0_9ACTN</name>
<keyword evidence="3" id="KW-1185">Reference proteome</keyword>
<feature type="compositionally biased region" description="Polar residues" evidence="1">
    <location>
        <begin position="82"/>
        <end position="111"/>
    </location>
</feature>
<feature type="region of interest" description="Disordered" evidence="1">
    <location>
        <begin position="74"/>
        <end position="111"/>
    </location>
</feature>
<dbReference type="Proteomes" id="UP001144280">
    <property type="component" value="Unassembled WGS sequence"/>
</dbReference>
<feature type="region of interest" description="Disordered" evidence="1">
    <location>
        <begin position="22"/>
        <end position="49"/>
    </location>
</feature>
<reference evidence="2" key="1">
    <citation type="submission" date="2022-12" db="EMBL/GenBank/DDBJ databases">
        <title>New Phytohabitans aurantiacus sp. RD004123 nov., an actinomycete isolated from soil.</title>
        <authorList>
            <person name="Triningsih D.W."/>
            <person name="Harunari E."/>
            <person name="Igarashi Y."/>
        </authorList>
    </citation>
    <scope>NUCLEOTIDE SEQUENCE</scope>
    <source>
        <strain evidence="2">RD004123</strain>
    </source>
</reference>
<feature type="compositionally biased region" description="Basic and acidic residues" evidence="1">
    <location>
        <begin position="27"/>
        <end position="36"/>
    </location>
</feature>
<evidence type="ECO:0000256" key="1">
    <source>
        <dbReference type="SAM" id="MobiDB-lite"/>
    </source>
</evidence>
<sequence>MLCLRPSPDLVAGRSGYRTEVLGQRTGVKDPGDAKRPAKGTTPLRQREASRIRMHMCSPTRQSTGRIGHEAVASLTGDRDNPQQLSGRRTLPATHTSTYRPRTSYQRKVYP</sequence>
<accession>A0ABQ5R0Q0</accession>
<evidence type="ECO:0000313" key="3">
    <source>
        <dbReference type="Proteomes" id="UP001144280"/>
    </source>
</evidence>
<proteinExistence type="predicted"/>
<protein>
    <submittedName>
        <fullName evidence="2">Uncharacterized protein</fullName>
    </submittedName>
</protein>
<dbReference type="EMBL" id="BSDI01000032">
    <property type="protein sequence ID" value="GLI00389.1"/>
    <property type="molecule type" value="Genomic_DNA"/>
</dbReference>
<organism evidence="2 3">
    <name type="scientific">Phytohabitans aurantiacus</name>
    <dbReference type="NCBI Taxonomy" id="3016789"/>
    <lineage>
        <taxon>Bacteria</taxon>
        <taxon>Bacillati</taxon>
        <taxon>Actinomycetota</taxon>
        <taxon>Actinomycetes</taxon>
        <taxon>Micromonosporales</taxon>
        <taxon>Micromonosporaceae</taxon>
    </lineage>
</organism>
<gene>
    <name evidence="2" type="ORF">Pa4123_56650</name>
</gene>
<evidence type="ECO:0000313" key="2">
    <source>
        <dbReference type="EMBL" id="GLI00389.1"/>
    </source>
</evidence>